<keyword evidence="7 19" id="KW-0963">Cytoplasm</keyword>
<dbReference type="Pfam" id="PF02873">
    <property type="entry name" value="MurB_C"/>
    <property type="match status" value="1"/>
</dbReference>
<dbReference type="InterPro" id="IPR006094">
    <property type="entry name" value="Oxid_FAD_bind_N"/>
</dbReference>
<feature type="domain" description="FAD-binding PCMH-type" evidence="20">
    <location>
        <begin position="25"/>
        <end position="198"/>
    </location>
</feature>
<comment type="similarity">
    <text evidence="19">Belongs to the MurB family.</text>
</comment>
<dbReference type="InterPro" id="IPR011601">
    <property type="entry name" value="MurB_C"/>
</dbReference>
<keyword evidence="8 19" id="KW-0132">Cell division</keyword>
<evidence type="ECO:0000313" key="22">
    <source>
        <dbReference type="Proteomes" id="UP000612361"/>
    </source>
</evidence>
<evidence type="ECO:0000256" key="10">
    <source>
        <dbReference type="ARBA" id="ARBA00022827"/>
    </source>
</evidence>
<gene>
    <name evidence="19 21" type="primary">murB</name>
    <name evidence="21" type="ORF">H8K47_13920</name>
</gene>
<keyword evidence="11 19" id="KW-0521">NADP</keyword>
<proteinExistence type="inferred from homology"/>
<comment type="pathway">
    <text evidence="4 19">Cell wall biogenesis; peptidoglycan biosynthesis.</text>
</comment>
<evidence type="ECO:0000256" key="14">
    <source>
        <dbReference type="ARBA" id="ARBA00023002"/>
    </source>
</evidence>
<accession>A0A923IAC4</accession>
<dbReference type="NCBIfam" id="TIGR00179">
    <property type="entry name" value="murB"/>
    <property type="match status" value="1"/>
</dbReference>
<evidence type="ECO:0000256" key="12">
    <source>
        <dbReference type="ARBA" id="ARBA00022960"/>
    </source>
</evidence>
<comment type="catalytic activity">
    <reaction evidence="18 19">
        <text>UDP-N-acetyl-alpha-D-muramate + NADP(+) = UDP-N-acetyl-3-O-(1-carboxyvinyl)-alpha-D-glucosamine + NADPH + H(+)</text>
        <dbReference type="Rhea" id="RHEA:12248"/>
        <dbReference type="ChEBI" id="CHEBI:15378"/>
        <dbReference type="ChEBI" id="CHEBI:57783"/>
        <dbReference type="ChEBI" id="CHEBI:58349"/>
        <dbReference type="ChEBI" id="CHEBI:68483"/>
        <dbReference type="ChEBI" id="CHEBI:70757"/>
        <dbReference type="EC" id="1.3.1.98"/>
    </reaction>
</comment>
<dbReference type="PROSITE" id="PS51387">
    <property type="entry name" value="FAD_PCMH"/>
    <property type="match status" value="1"/>
</dbReference>
<dbReference type="GO" id="GO:0008762">
    <property type="term" value="F:UDP-N-acetylmuramate dehydrogenase activity"/>
    <property type="evidence" value="ECO:0007669"/>
    <property type="project" value="UniProtKB-UniRule"/>
</dbReference>
<name>A0A923IAC4_9BURK</name>
<keyword evidence="10 19" id="KW-0274">FAD</keyword>
<keyword evidence="22" id="KW-1185">Reference proteome</keyword>
<keyword evidence="15 19" id="KW-0131">Cell cycle</keyword>
<evidence type="ECO:0000256" key="19">
    <source>
        <dbReference type="HAMAP-Rule" id="MF_00037"/>
    </source>
</evidence>
<feature type="active site" description="Proton donor" evidence="19">
    <location>
        <position position="248"/>
    </location>
</feature>
<dbReference type="InterPro" id="IPR003170">
    <property type="entry name" value="MurB"/>
</dbReference>
<dbReference type="PANTHER" id="PTHR21071:SF4">
    <property type="entry name" value="UDP-N-ACETYLENOLPYRUVOYLGLUCOSAMINE REDUCTASE"/>
    <property type="match status" value="1"/>
</dbReference>
<evidence type="ECO:0000256" key="6">
    <source>
        <dbReference type="ARBA" id="ARBA00015188"/>
    </source>
</evidence>
<keyword evidence="9 19" id="KW-0285">Flavoprotein</keyword>
<reference evidence="21" key="1">
    <citation type="submission" date="2020-08" db="EMBL/GenBank/DDBJ databases">
        <title>Novel species isolated from subtropical streams in China.</title>
        <authorList>
            <person name="Lu H."/>
        </authorList>
    </citation>
    <scope>NUCLEOTIDE SEQUENCE</scope>
    <source>
        <strain evidence="21">CY7W</strain>
    </source>
</reference>
<dbReference type="SUPFAM" id="SSF56176">
    <property type="entry name" value="FAD-binding/transporter-associated domain-like"/>
    <property type="match status" value="1"/>
</dbReference>
<comment type="caution">
    <text evidence="21">The sequence shown here is derived from an EMBL/GenBank/DDBJ whole genome shotgun (WGS) entry which is preliminary data.</text>
</comment>
<dbReference type="PANTHER" id="PTHR21071">
    <property type="entry name" value="UDP-N-ACETYLENOLPYRUVOYLGLUCOSAMINE REDUCTASE"/>
    <property type="match status" value="1"/>
</dbReference>
<dbReference type="Proteomes" id="UP000612361">
    <property type="component" value="Unassembled WGS sequence"/>
</dbReference>
<comment type="function">
    <text evidence="2 19">Cell wall formation.</text>
</comment>
<dbReference type="GO" id="GO:0071949">
    <property type="term" value="F:FAD binding"/>
    <property type="evidence" value="ECO:0007669"/>
    <property type="project" value="InterPro"/>
</dbReference>
<dbReference type="NCBIfam" id="NF000755">
    <property type="entry name" value="PRK00046.1"/>
    <property type="match status" value="1"/>
</dbReference>
<evidence type="ECO:0000256" key="7">
    <source>
        <dbReference type="ARBA" id="ARBA00022490"/>
    </source>
</evidence>
<evidence type="ECO:0000256" key="16">
    <source>
        <dbReference type="ARBA" id="ARBA00023316"/>
    </source>
</evidence>
<comment type="cofactor">
    <cofactor evidence="1 19">
        <name>FAD</name>
        <dbReference type="ChEBI" id="CHEBI:57692"/>
    </cofactor>
</comment>
<evidence type="ECO:0000256" key="15">
    <source>
        <dbReference type="ARBA" id="ARBA00023306"/>
    </source>
</evidence>
<evidence type="ECO:0000256" key="17">
    <source>
        <dbReference type="ARBA" id="ARBA00031026"/>
    </source>
</evidence>
<dbReference type="GO" id="GO:0051301">
    <property type="term" value="P:cell division"/>
    <property type="evidence" value="ECO:0007669"/>
    <property type="project" value="UniProtKB-KW"/>
</dbReference>
<evidence type="ECO:0000259" key="20">
    <source>
        <dbReference type="PROSITE" id="PS51387"/>
    </source>
</evidence>
<evidence type="ECO:0000256" key="4">
    <source>
        <dbReference type="ARBA" id="ARBA00004752"/>
    </source>
</evidence>
<dbReference type="NCBIfam" id="NF010478">
    <property type="entry name" value="PRK13903.1"/>
    <property type="match status" value="1"/>
</dbReference>
<dbReference type="GO" id="GO:0005829">
    <property type="term" value="C:cytosol"/>
    <property type="evidence" value="ECO:0007669"/>
    <property type="project" value="TreeGrafter"/>
</dbReference>
<organism evidence="21 22">
    <name type="scientific">Undibacterium rugosum</name>
    <dbReference type="NCBI Taxonomy" id="2762291"/>
    <lineage>
        <taxon>Bacteria</taxon>
        <taxon>Pseudomonadati</taxon>
        <taxon>Pseudomonadota</taxon>
        <taxon>Betaproteobacteria</taxon>
        <taxon>Burkholderiales</taxon>
        <taxon>Oxalobacteraceae</taxon>
        <taxon>Undibacterium</taxon>
    </lineage>
</organism>
<comment type="subcellular location">
    <subcellularLocation>
        <location evidence="3 19">Cytoplasm</location>
    </subcellularLocation>
</comment>
<evidence type="ECO:0000256" key="2">
    <source>
        <dbReference type="ARBA" id="ARBA00003921"/>
    </source>
</evidence>
<dbReference type="InterPro" id="IPR016169">
    <property type="entry name" value="FAD-bd_PCMH_sub2"/>
</dbReference>
<evidence type="ECO:0000256" key="18">
    <source>
        <dbReference type="ARBA" id="ARBA00048914"/>
    </source>
</evidence>
<dbReference type="InterPro" id="IPR036318">
    <property type="entry name" value="FAD-bd_PCMH-like_sf"/>
</dbReference>
<dbReference type="Gene3D" id="3.30.43.10">
    <property type="entry name" value="Uridine Diphospho-n-acetylenolpyruvylglucosamine Reductase, domain 2"/>
    <property type="match status" value="1"/>
</dbReference>
<dbReference type="GO" id="GO:0071555">
    <property type="term" value="P:cell wall organization"/>
    <property type="evidence" value="ECO:0007669"/>
    <property type="project" value="UniProtKB-KW"/>
</dbReference>
<evidence type="ECO:0000256" key="11">
    <source>
        <dbReference type="ARBA" id="ARBA00022857"/>
    </source>
</evidence>
<keyword evidence="16 19" id="KW-0961">Cell wall biogenesis/degradation</keyword>
<dbReference type="GO" id="GO:0008360">
    <property type="term" value="P:regulation of cell shape"/>
    <property type="evidence" value="ECO:0007669"/>
    <property type="project" value="UniProtKB-KW"/>
</dbReference>
<evidence type="ECO:0000256" key="8">
    <source>
        <dbReference type="ARBA" id="ARBA00022618"/>
    </source>
</evidence>
<evidence type="ECO:0000256" key="9">
    <source>
        <dbReference type="ARBA" id="ARBA00022630"/>
    </source>
</evidence>
<dbReference type="HAMAP" id="MF_00037">
    <property type="entry name" value="MurB"/>
    <property type="match status" value="1"/>
</dbReference>
<dbReference type="InterPro" id="IPR036635">
    <property type="entry name" value="MurB_C_sf"/>
</dbReference>
<dbReference type="InterPro" id="IPR016167">
    <property type="entry name" value="FAD-bd_PCMH_sub1"/>
</dbReference>
<dbReference type="EC" id="1.3.1.98" evidence="5 19"/>
<keyword evidence="13 19" id="KW-0573">Peptidoglycan synthesis</keyword>
<feature type="active site" evidence="19">
    <location>
        <position position="344"/>
    </location>
</feature>
<dbReference type="GO" id="GO:0009252">
    <property type="term" value="P:peptidoglycan biosynthetic process"/>
    <property type="evidence" value="ECO:0007669"/>
    <property type="project" value="UniProtKB-UniRule"/>
</dbReference>
<dbReference type="RefSeq" id="WP_186882012.1">
    <property type="nucleotide sequence ID" value="NZ_JACOGG010000015.1"/>
</dbReference>
<evidence type="ECO:0000313" key="21">
    <source>
        <dbReference type="EMBL" id="MBC3936463.1"/>
    </source>
</evidence>
<dbReference type="EMBL" id="JACOGG010000015">
    <property type="protein sequence ID" value="MBC3936463.1"/>
    <property type="molecule type" value="Genomic_DNA"/>
</dbReference>
<keyword evidence="12 19" id="KW-0133">Cell shape</keyword>
<dbReference type="InterPro" id="IPR016166">
    <property type="entry name" value="FAD-bd_PCMH"/>
</dbReference>
<dbReference type="Pfam" id="PF01565">
    <property type="entry name" value="FAD_binding_4"/>
    <property type="match status" value="1"/>
</dbReference>
<evidence type="ECO:0000256" key="3">
    <source>
        <dbReference type="ARBA" id="ARBA00004496"/>
    </source>
</evidence>
<sequence length="354" mass="38322">MTNLPIHPNPLVVSNEFSLRQHNTFGIAAIASHFAEVHSLADLQSVRQHPQLMSMPRLILGGGSNLVLADRLDLLVLHMCLKGKQIVGSDADTVYVQAAAGESWHELVLWTLAQGIGGLENMALIPGTVGAAPVQNIGAYGLELKDVFHHLDAFDWDSGELVTLDKAACQFAYRDSIFKQAFKGRLTILQVTLALPRSWQPRLGYADVQRFLDQSGITTPAAQDICNAVIAIRQSKLPDPAQIGNAGSFFKNPVVSAAQRTSLLAQFPELVSYALDDGRYKLAAGWLIEKAGWKGRHLGRAGVYEKQALVLVNRGQATGADIRALATAIEQDVRALFQVSLEAEPVFAGTPQGM</sequence>
<evidence type="ECO:0000256" key="13">
    <source>
        <dbReference type="ARBA" id="ARBA00022984"/>
    </source>
</evidence>
<evidence type="ECO:0000256" key="1">
    <source>
        <dbReference type="ARBA" id="ARBA00001974"/>
    </source>
</evidence>
<dbReference type="Gene3D" id="3.90.78.10">
    <property type="entry name" value="UDP-N-acetylenolpyruvoylglucosamine reductase, C-terminal domain"/>
    <property type="match status" value="1"/>
</dbReference>
<protein>
    <recommendedName>
        <fullName evidence="6 19">UDP-N-acetylenolpyruvoylglucosamine reductase</fullName>
        <ecNumber evidence="5 19">1.3.1.98</ecNumber>
    </recommendedName>
    <alternativeName>
        <fullName evidence="17 19">UDP-N-acetylmuramate dehydrogenase</fullName>
    </alternativeName>
</protein>
<dbReference type="AlphaFoldDB" id="A0A923IAC4"/>
<evidence type="ECO:0000256" key="5">
    <source>
        <dbReference type="ARBA" id="ARBA00012518"/>
    </source>
</evidence>
<feature type="active site" evidence="19">
    <location>
        <position position="174"/>
    </location>
</feature>
<dbReference type="SUPFAM" id="SSF56194">
    <property type="entry name" value="Uridine diphospho-N-Acetylenolpyruvylglucosamine reductase, MurB, C-terminal domain"/>
    <property type="match status" value="1"/>
</dbReference>
<keyword evidence="14 19" id="KW-0560">Oxidoreductase</keyword>
<dbReference type="Gene3D" id="3.30.465.10">
    <property type="match status" value="1"/>
</dbReference>